<dbReference type="EMBL" id="PVYX01000002">
    <property type="protein sequence ID" value="PRX54820.1"/>
    <property type="molecule type" value="Genomic_DNA"/>
</dbReference>
<dbReference type="AlphaFoldDB" id="A0A2T0MBE1"/>
<feature type="transmembrane region" description="Helical" evidence="1">
    <location>
        <begin position="27"/>
        <end position="47"/>
    </location>
</feature>
<proteinExistence type="predicted"/>
<dbReference type="InterPro" id="IPR007372">
    <property type="entry name" value="Lipid/polyisoprenoid-bd_YceI"/>
</dbReference>
<dbReference type="PANTHER" id="PTHR34406">
    <property type="entry name" value="PROTEIN YCEI"/>
    <property type="match status" value="1"/>
</dbReference>
<sequence length="200" mass="22846">MLNKSKRELNNITFCFHDEYVLLAKNYTMKMLITLLLVAFVSLKAPLHEQSAGKISSAKITFEFVSKEVKGTIEGFESQSKIDWQNLENSYFKGAVESKTLDTNNGLRNWSLRSGKYFNVDDYPKITFESTEIQKKNDTLLVTGTLNIKGIEKEVTITFKKNGQQLVGTTSLYSIDYGIKIKKKREDNLVKVKMVFETDS</sequence>
<evidence type="ECO:0000313" key="3">
    <source>
        <dbReference type="EMBL" id="PRX54820.1"/>
    </source>
</evidence>
<dbReference type="Proteomes" id="UP000237640">
    <property type="component" value="Unassembled WGS sequence"/>
</dbReference>
<gene>
    <name evidence="3" type="ORF">CLV81_3224</name>
</gene>
<evidence type="ECO:0000256" key="1">
    <source>
        <dbReference type="SAM" id="Phobius"/>
    </source>
</evidence>
<protein>
    <submittedName>
        <fullName evidence="3">Polyisoprenoid-binding protein YceI</fullName>
    </submittedName>
</protein>
<evidence type="ECO:0000259" key="2">
    <source>
        <dbReference type="SMART" id="SM00867"/>
    </source>
</evidence>
<keyword evidence="1" id="KW-0812">Transmembrane</keyword>
<dbReference type="Gene3D" id="2.40.128.110">
    <property type="entry name" value="Lipid/polyisoprenoid-binding, YceI-like"/>
    <property type="match status" value="1"/>
</dbReference>
<organism evidence="3 4">
    <name type="scientific">Flagellimonas meridianipacifica</name>
    <dbReference type="NCBI Taxonomy" id="1080225"/>
    <lineage>
        <taxon>Bacteria</taxon>
        <taxon>Pseudomonadati</taxon>
        <taxon>Bacteroidota</taxon>
        <taxon>Flavobacteriia</taxon>
        <taxon>Flavobacteriales</taxon>
        <taxon>Flavobacteriaceae</taxon>
        <taxon>Flagellimonas</taxon>
    </lineage>
</organism>
<feature type="domain" description="Lipid/polyisoprenoid-binding YceI-like" evidence="2">
    <location>
        <begin position="47"/>
        <end position="199"/>
    </location>
</feature>
<dbReference type="SUPFAM" id="SSF101874">
    <property type="entry name" value="YceI-like"/>
    <property type="match status" value="1"/>
</dbReference>
<accession>A0A2T0MBE1</accession>
<dbReference type="InterPro" id="IPR036761">
    <property type="entry name" value="TTHA0802/YceI-like_sf"/>
</dbReference>
<dbReference type="SMART" id="SM00867">
    <property type="entry name" value="YceI"/>
    <property type="match status" value="1"/>
</dbReference>
<keyword evidence="1" id="KW-0472">Membrane</keyword>
<comment type="caution">
    <text evidence="3">The sequence shown here is derived from an EMBL/GenBank/DDBJ whole genome shotgun (WGS) entry which is preliminary data.</text>
</comment>
<dbReference type="PANTHER" id="PTHR34406:SF1">
    <property type="entry name" value="PROTEIN YCEI"/>
    <property type="match status" value="1"/>
</dbReference>
<dbReference type="Pfam" id="PF04264">
    <property type="entry name" value="YceI"/>
    <property type="match status" value="1"/>
</dbReference>
<keyword evidence="1" id="KW-1133">Transmembrane helix</keyword>
<keyword evidence="4" id="KW-1185">Reference proteome</keyword>
<evidence type="ECO:0000313" key="4">
    <source>
        <dbReference type="Proteomes" id="UP000237640"/>
    </source>
</evidence>
<name>A0A2T0MBE1_9FLAO</name>
<reference evidence="3 4" key="1">
    <citation type="submission" date="2018-03" db="EMBL/GenBank/DDBJ databases">
        <title>Genomic Encyclopedia of Archaeal and Bacterial Type Strains, Phase II (KMG-II): from individual species to whole genera.</title>
        <authorList>
            <person name="Goeker M."/>
        </authorList>
    </citation>
    <scope>NUCLEOTIDE SEQUENCE [LARGE SCALE GENOMIC DNA]</scope>
    <source>
        <strain evidence="3 4">DSM 25027</strain>
    </source>
</reference>